<comment type="caution">
    <text evidence="1">The sequence shown here is derived from an EMBL/GenBank/DDBJ whole genome shotgun (WGS) entry which is preliminary data.</text>
</comment>
<name>A0ABT4CWT5_9CLOT</name>
<dbReference type="EMBL" id="JAPQER010000001">
    <property type="protein sequence ID" value="MCY6483429.1"/>
    <property type="molecule type" value="Genomic_DNA"/>
</dbReference>
<dbReference type="Proteomes" id="UP001078443">
    <property type="component" value="Unassembled WGS sequence"/>
</dbReference>
<dbReference type="RefSeq" id="WP_268039676.1">
    <property type="nucleotide sequence ID" value="NZ_JAPQER010000001.1"/>
</dbReference>
<proteinExistence type="predicted"/>
<accession>A0ABT4CWT5</accession>
<reference evidence="1" key="1">
    <citation type="submission" date="2022-12" db="EMBL/GenBank/DDBJ databases">
        <authorList>
            <person name="Wang J."/>
        </authorList>
    </citation>
    <scope>NUCLEOTIDE SEQUENCE</scope>
    <source>
        <strain evidence="1">HY-45-18</strain>
    </source>
</reference>
<keyword evidence="2" id="KW-1185">Reference proteome</keyword>
<evidence type="ECO:0000313" key="2">
    <source>
        <dbReference type="Proteomes" id="UP001078443"/>
    </source>
</evidence>
<dbReference type="SUPFAM" id="SSF69304">
    <property type="entry name" value="Tricorn protease N-terminal domain"/>
    <property type="match status" value="1"/>
</dbReference>
<sequence length="398" mass="48497">MKIIDIRKYCKEEFELITVHNNRIYYCKADNLQNENEYLVDFYYYDIENKIENKITNTSIYTSEFYGKKIYTYDKYIMFSIINKDDIQIFKLDMNTNKVDKVSEFKVDKKYYNGISFLGDTYLILYIDKSDVDDEKFNRAKDVQGGYESAYLYDIYNGQKYEILDKRVILGVRDYLEYYTYNGQGFLIFEEAYMEDWEQQELYHENLDKTDYYRESYRESINIISLNEFVEGIENRNIMISFHQVHKTEVQGWTRYFGMDETNIYYRTKNFKTNVESICCVNKNNLKQEKLGEIHFDKLKDNNIRYDIKKQKIYNKHYDENKIHIYGIYNSDTEISFEKSIGEFYDIIDNKYLITYYWEEDDQDNYYDYMVIKNLMSSEEKLYQGMCCVVDDLVIMYK</sequence>
<protein>
    <submittedName>
        <fullName evidence="1">Uncharacterized protein</fullName>
    </submittedName>
</protein>
<gene>
    <name evidence="1" type="ORF">OW763_03535</name>
</gene>
<evidence type="ECO:0000313" key="1">
    <source>
        <dbReference type="EMBL" id="MCY6483429.1"/>
    </source>
</evidence>
<organism evidence="1 2">
    <name type="scientific">Clostridium aestuarii</name>
    <dbReference type="NCBI Taxonomy" id="338193"/>
    <lineage>
        <taxon>Bacteria</taxon>
        <taxon>Bacillati</taxon>
        <taxon>Bacillota</taxon>
        <taxon>Clostridia</taxon>
        <taxon>Eubacteriales</taxon>
        <taxon>Clostridiaceae</taxon>
        <taxon>Clostridium</taxon>
    </lineage>
</organism>